<protein>
    <submittedName>
        <fullName evidence="2">Uncharacterized protein</fullName>
    </submittedName>
</protein>
<name>A0A914DMV8_9BILA</name>
<keyword evidence="1" id="KW-1185">Reference proteome</keyword>
<dbReference type="PANTHER" id="PTHR43861">
    <property type="entry name" value="TRANS-ACONITATE 2-METHYLTRANSFERASE-RELATED"/>
    <property type="match status" value="1"/>
</dbReference>
<sequence>MASKEAFPLGVYAQGQTRWLGKRIARETLWNAAKNKLRGKRVLDVGCGYGHYIQDFLNLGAAEVYGIDYLDNMIEQGNEKVCFECLSTHDMKFDKEFDVAMCIFVIMWSKNYEELLTSVSNVHKALKPNGVLFCYVPNCVAELKSWSEEDGVKYGYRRLFTDGLDDGDKMNVHFYDLKGKPTNWEMTFFRQETYERCFEEAGFRNVRVVDPVIRDEWRSEFGAEYVDKMLNPTRDLLFVAEKL</sequence>
<proteinExistence type="predicted"/>
<dbReference type="Gene3D" id="3.40.50.150">
    <property type="entry name" value="Vaccinia Virus protein VP39"/>
    <property type="match status" value="1"/>
</dbReference>
<accession>A0A914DMV8</accession>
<dbReference type="Proteomes" id="UP000887540">
    <property type="component" value="Unplaced"/>
</dbReference>
<dbReference type="WBParaSite" id="ACRNAN_scaffold302.g21310.t1">
    <property type="protein sequence ID" value="ACRNAN_scaffold302.g21310.t1"/>
    <property type="gene ID" value="ACRNAN_scaffold302.g21310"/>
</dbReference>
<organism evidence="1 2">
    <name type="scientific">Acrobeloides nanus</name>
    <dbReference type="NCBI Taxonomy" id="290746"/>
    <lineage>
        <taxon>Eukaryota</taxon>
        <taxon>Metazoa</taxon>
        <taxon>Ecdysozoa</taxon>
        <taxon>Nematoda</taxon>
        <taxon>Chromadorea</taxon>
        <taxon>Rhabditida</taxon>
        <taxon>Tylenchina</taxon>
        <taxon>Cephalobomorpha</taxon>
        <taxon>Cephaloboidea</taxon>
        <taxon>Cephalobidae</taxon>
        <taxon>Acrobeloides</taxon>
    </lineage>
</organism>
<evidence type="ECO:0000313" key="1">
    <source>
        <dbReference type="Proteomes" id="UP000887540"/>
    </source>
</evidence>
<dbReference type="Pfam" id="PF13489">
    <property type="entry name" value="Methyltransf_23"/>
    <property type="match status" value="1"/>
</dbReference>
<dbReference type="CDD" id="cd02440">
    <property type="entry name" value="AdoMet_MTases"/>
    <property type="match status" value="1"/>
</dbReference>
<evidence type="ECO:0000313" key="2">
    <source>
        <dbReference type="WBParaSite" id="ACRNAN_scaffold302.g21310.t1"/>
    </source>
</evidence>
<dbReference type="SUPFAM" id="SSF53335">
    <property type="entry name" value="S-adenosyl-L-methionine-dependent methyltransferases"/>
    <property type="match status" value="1"/>
</dbReference>
<reference evidence="2" key="1">
    <citation type="submission" date="2022-11" db="UniProtKB">
        <authorList>
            <consortium name="WormBaseParasite"/>
        </authorList>
    </citation>
    <scope>IDENTIFICATION</scope>
</reference>
<dbReference type="AlphaFoldDB" id="A0A914DMV8"/>
<dbReference type="InterPro" id="IPR029063">
    <property type="entry name" value="SAM-dependent_MTases_sf"/>
</dbReference>
<dbReference type="PANTHER" id="PTHR43861:SF1">
    <property type="entry name" value="TRANS-ACONITATE 2-METHYLTRANSFERASE"/>
    <property type="match status" value="1"/>
</dbReference>